<dbReference type="InterPro" id="IPR028375">
    <property type="entry name" value="KA1/Ssp2_C"/>
</dbReference>
<evidence type="ECO:0000256" key="10">
    <source>
        <dbReference type="ARBA" id="ARBA00048679"/>
    </source>
</evidence>
<proteinExistence type="inferred from homology"/>
<dbReference type="SUPFAM" id="SSF103243">
    <property type="entry name" value="KA1-like"/>
    <property type="match status" value="1"/>
</dbReference>
<keyword evidence="7" id="KW-0418">Kinase</keyword>
<dbReference type="PANTHER" id="PTHR24346">
    <property type="entry name" value="MAP/MICROTUBULE AFFINITY-REGULATING KINASE"/>
    <property type="match status" value="1"/>
</dbReference>
<comment type="catalytic activity">
    <reaction evidence="9">
        <text>L-threonyl-[protein] + ATP = O-phospho-L-threonyl-[protein] + ADP + H(+)</text>
        <dbReference type="Rhea" id="RHEA:46608"/>
        <dbReference type="Rhea" id="RHEA-COMP:11060"/>
        <dbReference type="Rhea" id="RHEA-COMP:11605"/>
        <dbReference type="ChEBI" id="CHEBI:15378"/>
        <dbReference type="ChEBI" id="CHEBI:30013"/>
        <dbReference type="ChEBI" id="CHEBI:30616"/>
        <dbReference type="ChEBI" id="CHEBI:61977"/>
        <dbReference type="ChEBI" id="CHEBI:456216"/>
        <dbReference type="EC" id="2.7.11.1"/>
    </reaction>
</comment>
<dbReference type="InterPro" id="IPR000719">
    <property type="entry name" value="Prot_kinase_dom"/>
</dbReference>
<evidence type="ECO:0000256" key="5">
    <source>
        <dbReference type="ARBA" id="ARBA00022679"/>
    </source>
</evidence>
<dbReference type="GO" id="GO:0035556">
    <property type="term" value="P:intracellular signal transduction"/>
    <property type="evidence" value="ECO:0007669"/>
    <property type="project" value="TreeGrafter"/>
</dbReference>
<gene>
    <name evidence="14" type="ORF">SteCoe_32975</name>
</gene>
<dbReference type="EC" id="2.7.11.1" evidence="2"/>
<dbReference type="Gene3D" id="3.30.310.80">
    <property type="entry name" value="Kinase associated domain 1, KA1"/>
    <property type="match status" value="1"/>
</dbReference>
<dbReference type="PROSITE" id="PS00108">
    <property type="entry name" value="PROTEIN_KINASE_ST"/>
    <property type="match status" value="1"/>
</dbReference>
<organism evidence="14 15">
    <name type="scientific">Stentor coeruleus</name>
    <dbReference type="NCBI Taxonomy" id="5963"/>
    <lineage>
        <taxon>Eukaryota</taxon>
        <taxon>Sar</taxon>
        <taxon>Alveolata</taxon>
        <taxon>Ciliophora</taxon>
        <taxon>Postciliodesmatophora</taxon>
        <taxon>Heterotrichea</taxon>
        <taxon>Heterotrichida</taxon>
        <taxon>Stentoridae</taxon>
        <taxon>Stentor</taxon>
    </lineage>
</organism>
<keyword evidence="3" id="KW-0963">Cytoplasm</keyword>
<dbReference type="InterPro" id="IPR008271">
    <property type="entry name" value="Ser/Thr_kinase_AS"/>
</dbReference>
<dbReference type="AlphaFoldDB" id="A0A1R2AXW4"/>
<evidence type="ECO:0000256" key="12">
    <source>
        <dbReference type="RuleBase" id="RU000304"/>
    </source>
</evidence>
<keyword evidence="6 11" id="KW-0547">Nucleotide-binding</keyword>
<dbReference type="PROSITE" id="PS00107">
    <property type="entry name" value="PROTEIN_KINASE_ATP"/>
    <property type="match status" value="1"/>
</dbReference>
<evidence type="ECO:0000313" key="15">
    <source>
        <dbReference type="Proteomes" id="UP000187209"/>
    </source>
</evidence>
<evidence type="ECO:0000256" key="3">
    <source>
        <dbReference type="ARBA" id="ARBA00022490"/>
    </source>
</evidence>
<dbReference type="OrthoDB" id="312660at2759"/>
<comment type="catalytic activity">
    <reaction evidence="10">
        <text>L-seryl-[protein] + ATP = O-phospho-L-seryl-[protein] + ADP + H(+)</text>
        <dbReference type="Rhea" id="RHEA:17989"/>
        <dbReference type="Rhea" id="RHEA-COMP:9863"/>
        <dbReference type="Rhea" id="RHEA-COMP:11604"/>
        <dbReference type="ChEBI" id="CHEBI:15378"/>
        <dbReference type="ChEBI" id="CHEBI:29999"/>
        <dbReference type="ChEBI" id="CHEBI:30616"/>
        <dbReference type="ChEBI" id="CHEBI:83421"/>
        <dbReference type="ChEBI" id="CHEBI:456216"/>
        <dbReference type="EC" id="2.7.11.1"/>
    </reaction>
</comment>
<evidence type="ECO:0000259" key="13">
    <source>
        <dbReference type="PROSITE" id="PS50011"/>
    </source>
</evidence>
<dbReference type="FunFam" id="1.10.510.10:FF:001222">
    <property type="entry name" value="Serine/threonine-protein kinase ppk25"/>
    <property type="match status" value="1"/>
</dbReference>
<dbReference type="GO" id="GO:0005524">
    <property type="term" value="F:ATP binding"/>
    <property type="evidence" value="ECO:0007669"/>
    <property type="project" value="UniProtKB-UniRule"/>
</dbReference>
<evidence type="ECO:0000256" key="6">
    <source>
        <dbReference type="ARBA" id="ARBA00022741"/>
    </source>
</evidence>
<evidence type="ECO:0000256" key="4">
    <source>
        <dbReference type="ARBA" id="ARBA00022527"/>
    </source>
</evidence>
<evidence type="ECO:0000313" key="14">
    <source>
        <dbReference type="EMBL" id="OMJ69332.1"/>
    </source>
</evidence>
<dbReference type="GO" id="GO:0004674">
    <property type="term" value="F:protein serine/threonine kinase activity"/>
    <property type="evidence" value="ECO:0007669"/>
    <property type="project" value="UniProtKB-KW"/>
</dbReference>
<sequence length="446" mass="51899">MANLDNYKIVKNLGSGAFGNVKLAQHILTQQFVAIKIIKKQLAREQGSLSNIKREGRYLKAFSHPNIIKLFEYIKTDKVHYLILEYVPGGELYTLIEKRGKMPENEARKYFYQVLTAIDYVHSQGISHRDIKPENILLDNHRNIKLGDFGLSNLMRDGEFLGTACGSANYAAPEVIAGHKYCGSEVDVWSLGILLYALLSGTLPFDDANMPALIAKVKSGKYTMPYHISPQATDLIHKIIVTNPLHRLTVAGIFQHPWISGTFPMHIISKQKDYVIDEEIFEDLLKYPKFMNLRNYDELRRNILSRDNFDLFTVSYEMLLFTKMKEGYTEKNEMKTMFKQEKSKNKRKDYAPNDWKYGFILDSTPEEIMTNLLLTLKEMNGKWIIINPYHIKVIIKGLHKKFHVKITIRLYSDDNVYFLDFKLEKGNFLRYLDICYKIYSEYHLNT</sequence>
<dbReference type="PANTHER" id="PTHR24346:SF110">
    <property type="entry name" value="NON-SPECIFIC SERINE_THREONINE PROTEIN KINASE"/>
    <property type="match status" value="1"/>
</dbReference>
<dbReference type="FunFam" id="3.30.200.20:FF:000003">
    <property type="entry name" value="Non-specific serine/threonine protein kinase"/>
    <property type="match status" value="1"/>
</dbReference>
<dbReference type="Pfam" id="PF00069">
    <property type="entry name" value="Pkinase"/>
    <property type="match status" value="1"/>
</dbReference>
<evidence type="ECO:0000256" key="8">
    <source>
        <dbReference type="ARBA" id="ARBA00022840"/>
    </source>
</evidence>
<comment type="similarity">
    <text evidence="12">Belongs to the protein kinase superfamily.</text>
</comment>
<accession>A0A1R2AXW4</accession>
<keyword evidence="5" id="KW-0808">Transferase</keyword>
<dbReference type="Proteomes" id="UP000187209">
    <property type="component" value="Unassembled WGS sequence"/>
</dbReference>
<evidence type="ECO:0000256" key="9">
    <source>
        <dbReference type="ARBA" id="ARBA00047899"/>
    </source>
</evidence>
<evidence type="ECO:0000256" key="7">
    <source>
        <dbReference type="ARBA" id="ARBA00022777"/>
    </source>
</evidence>
<dbReference type="EMBL" id="MPUH01001211">
    <property type="protein sequence ID" value="OMJ69332.1"/>
    <property type="molecule type" value="Genomic_DNA"/>
</dbReference>
<dbReference type="InterPro" id="IPR011009">
    <property type="entry name" value="Kinase-like_dom_sf"/>
</dbReference>
<dbReference type="Gene3D" id="1.10.510.10">
    <property type="entry name" value="Transferase(Phosphotransferase) domain 1"/>
    <property type="match status" value="1"/>
</dbReference>
<dbReference type="SMART" id="SM00220">
    <property type="entry name" value="S_TKc"/>
    <property type="match status" value="1"/>
</dbReference>
<protein>
    <recommendedName>
        <fullName evidence="2">non-specific serine/threonine protein kinase</fullName>
        <ecNumber evidence="2">2.7.11.1</ecNumber>
    </recommendedName>
</protein>
<feature type="binding site" evidence="11">
    <location>
        <position position="40"/>
    </location>
    <ligand>
        <name>ATP</name>
        <dbReference type="ChEBI" id="CHEBI:30616"/>
    </ligand>
</feature>
<evidence type="ECO:0000256" key="11">
    <source>
        <dbReference type="PROSITE-ProRule" id="PRU10141"/>
    </source>
</evidence>
<dbReference type="PROSITE" id="PS50011">
    <property type="entry name" value="PROTEIN_KINASE_DOM"/>
    <property type="match status" value="1"/>
</dbReference>
<comment type="caution">
    <text evidence="14">The sequence shown here is derived from an EMBL/GenBank/DDBJ whole genome shotgun (WGS) entry which is preliminary data.</text>
</comment>
<keyword evidence="15" id="KW-1185">Reference proteome</keyword>
<keyword evidence="4 12" id="KW-0723">Serine/threonine-protein kinase</keyword>
<dbReference type="GO" id="GO:0005737">
    <property type="term" value="C:cytoplasm"/>
    <property type="evidence" value="ECO:0007669"/>
    <property type="project" value="UniProtKB-SubCell"/>
</dbReference>
<name>A0A1R2AXW4_9CILI</name>
<evidence type="ECO:0000256" key="2">
    <source>
        <dbReference type="ARBA" id="ARBA00012513"/>
    </source>
</evidence>
<dbReference type="SUPFAM" id="SSF56112">
    <property type="entry name" value="Protein kinase-like (PK-like)"/>
    <property type="match status" value="1"/>
</dbReference>
<dbReference type="InterPro" id="IPR017441">
    <property type="entry name" value="Protein_kinase_ATP_BS"/>
</dbReference>
<comment type="subcellular location">
    <subcellularLocation>
        <location evidence="1">Cytoplasm</location>
    </subcellularLocation>
</comment>
<evidence type="ECO:0000256" key="1">
    <source>
        <dbReference type="ARBA" id="ARBA00004496"/>
    </source>
</evidence>
<keyword evidence="8 11" id="KW-0067">ATP-binding</keyword>
<dbReference type="GO" id="GO:0106310">
    <property type="term" value="F:protein serine kinase activity"/>
    <property type="evidence" value="ECO:0007669"/>
    <property type="project" value="RHEA"/>
</dbReference>
<reference evidence="14 15" key="1">
    <citation type="submission" date="2016-11" db="EMBL/GenBank/DDBJ databases">
        <title>The macronuclear genome of Stentor coeruleus: a giant cell with tiny introns.</title>
        <authorList>
            <person name="Slabodnick M."/>
            <person name="Ruby J.G."/>
            <person name="Reiff S.B."/>
            <person name="Swart E.C."/>
            <person name="Gosai S."/>
            <person name="Prabakaran S."/>
            <person name="Witkowska E."/>
            <person name="Larue G.E."/>
            <person name="Fisher S."/>
            <person name="Freeman R.M."/>
            <person name="Gunawardena J."/>
            <person name="Chu W."/>
            <person name="Stover N.A."/>
            <person name="Gregory B.D."/>
            <person name="Nowacki M."/>
            <person name="Derisi J."/>
            <person name="Roy S.W."/>
            <person name="Marshall W.F."/>
            <person name="Sood P."/>
        </authorList>
    </citation>
    <scope>NUCLEOTIDE SEQUENCE [LARGE SCALE GENOMIC DNA]</scope>
    <source>
        <strain evidence="14">WM001</strain>
    </source>
</reference>
<feature type="domain" description="Protein kinase" evidence="13">
    <location>
        <begin position="7"/>
        <end position="259"/>
    </location>
</feature>